<keyword evidence="11" id="KW-1185">Reference proteome</keyword>
<comment type="subcellular location">
    <subcellularLocation>
        <location evidence="1">Cell membrane</location>
        <topology evidence="1">Multi-pass membrane protein</topology>
    </subcellularLocation>
</comment>
<organism evidence="10 11">
    <name type="scientific">Vibrio ezurae NBRC 102218</name>
    <dbReference type="NCBI Taxonomy" id="1219080"/>
    <lineage>
        <taxon>Bacteria</taxon>
        <taxon>Pseudomonadati</taxon>
        <taxon>Pseudomonadota</taxon>
        <taxon>Gammaproteobacteria</taxon>
        <taxon>Vibrionales</taxon>
        <taxon>Vibrionaceae</taxon>
        <taxon>Vibrio</taxon>
    </lineage>
</organism>
<name>U3B1N3_9VIBR</name>
<dbReference type="GO" id="GO:0005886">
    <property type="term" value="C:plasma membrane"/>
    <property type="evidence" value="ECO:0007669"/>
    <property type="project" value="UniProtKB-SubCell"/>
</dbReference>
<evidence type="ECO:0000313" key="10">
    <source>
        <dbReference type="EMBL" id="GAD79880.1"/>
    </source>
</evidence>
<dbReference type="SUPFAM" id="SSF90123">
    <property type="entry name" value="ABC transporter transmembrane region"/>
    <property type="match status" value="1"/>
</dbReference>
<dbReference type="SUPFAM" id="SSF52540">
    <property type="entry name" value="P-loop containing nucleoside triphosphate hydrolases"/>
    <property type="match status" value="1"/>
</dbReference>
<dbReference type="InterPro" id="IPR003439">
    <property type="entry name" value="ABC_transporter-like_ATP-bd"/>
</dbReference>
<dbReference type="InterPro" id="IPR003593">
    <property type="entry name" value="AAA+_ATPase"/>
</dbReference>
<sequence>MNQSYTDSVLNVLSIIKVESGVQNFANEWIQSYPIHDADDIFSLLDRLMIPYSVHPVNSRLKSIDHLAAIQVSSNSCVACHYDLDGYVEYQEGEFVAKDNPFAISDIAILIHGQPQERNEVDWLSSKLSDFKPLIPKLLLVSFIANLFALSIPFITMSVYDHVIGGDAGHEVIGISVGAILLFSMMLLLKVIRSQLLTTISNRISREVSEAVLRKILISQLSLTRMAGSATLMSRITTAESLKSVAQGPLGGALFDLPFVIIFIIAIGVLGGWLVIVPIVTLALYWVLAKRSQKQQMLLSNQVTVSGTSRFSLLYELNGKLNYLRSSAILPHWMARFEKANTLASKNSFSHLSHQAKYTSIYYAISLLSTLAVIGLGIDLIFAHVLTAGGLIATMMLISRVTSPAQMLANSYSRLHHIEQAKRQINQSINHKAEGDFSYQHQHLNNEAPSIELELVTLRFANQLKPALSSVSFKAEPGQVISITGPMASGKTSLLEVISGLIPAQNGVIKLNGINLTQYDPQLLRQWFGYYSDKPEMVPMTVQDFISDGHELEVENIEAVLEQIGALGWVNSLPDGLQTHLNQVESMSHPFSNYEAMMLTQAKLLCNHYPLILLDNPVTSKRNKQKFMQWLEKNRGQSTIIFTSHDTDLIKLSDQVVVLNGGNVSYAGPIPDGTEQEVQPEQMTQVIEG</sequence>
<dbReference type="SMART" id="SM00382">
    <property type="entry name" value="AAA"/>
    <property type="match status" value="1"/>
</dbReference>
<dbReference type="PROSITE" id="PS50893">
    <property type="entry name" value="ABC_TRANSPORTER_2"/>
    <property type="match status" value="1"/>
</dbReference>
<dbReference type="eggNOG" id="COG2274">
    <property type="taxonomic scope" value="Bacteria"/>
</dbReference>
<dbReference type="Gene3D" id="3.40.50.300">
    <property type="entry name" value="P-loop containing nucleotide triphosphate hydrolases"/>
    <property type="match status" value="1"/>
</dbReference>
<evidence type="ECO:0000256" key="4">
    <source>
        <dbReference type="ARBA" id="ARBA00022840"/>
    </source>
</evidence>
<evidence type="ECO:0000256" key="7">
    <source>
        <dbReference type="SAM" id="Phobius"/>
    </source>
</evidence>
<evidence type="ECO:0000256" key="2">
    <source>
        <dbReference type="ARBA" id="ARBA00022692"/>
    </source>
</evidence>
<feature type="transmembrane region" description="Helical" evidence="7">
    <location>
        <begin position="257"/>
        <end position="288"/>
    </location>
</feature>
<dbReference type="STRING" id="1219080.VEZ01S_21_00030"/>
<evidence type="ECO:0000259" key="8">
    <source>
        <dbReference type="PROSITE" id="PS50893"/>
    </source>
</evidence>
<evidence type="ECO:0000256" key="3">
    <source>
        <dbReference type="ARBA" id="ARBA00022741"/>
    </source>
</evidence>
<feature type="transmembrane region" description="Helical" evidence="7">
    <location>
        <begin position="138"/>
        <end position="160"/>
    </location>
</feature>
<dbReference type="InterPro" id="IPR039421">
    <property type="entry name" value="Type_1_exporter"/>
</dbReference>
<evidence type="ECO:0000256" key="6">
    <source>
        <dbReference type="ARBA" id="ARBA00023136"/>
    </source>
</evidence>
<dbReference type="PANTHER" id="PTHR43394">
    <property type="entry name" value="ATP-DEPENDENT PERMEASE MDL1, MITOCHONDRIAL"/>
    <property type="match status" value="1"/>
</dbReference>
<proteinExistence type="predicted"/>
<dbReference type="EMBL" id="BATM01000021">
    <property type="protein sequence ID" value="GAD79880.1"/>
    <property type="molecule type" value="Genomic_DNA"/>
</dbReference>
<dbReference type="Pfam" id="PF00005">
    <property type="entry name" value="ABC_tran"/>
    <property type="match status" value="1"/>
</dbReference>
<evidence type="ECO:0000256" key="1">
    <source>
        <dbReference type="ARBA" id="ARBA00004651"/>
    </source>
</evidence>
<evidence type="ECO:0000256" key="5">
    <source>
        <dbReference type="ARBA" id="ARBA00022989"/>
    </source>
</evidence>
<keyword evidence="4" id="KW-0067">ATP-binding</keyword>
<dbReference type="Proteomes" id="UP000016562">
    <property type="component" value="Unassembled WGS sequence"/>
</dbReference>
<feature type="transmembrane region" description="Helical" evidence="7">
    <location>
        <begin position="172"/>
        <end position="192"/>
    </location>
</feature>
<feature type="transmembrane region" description="Helical" evidence="7">
    <location>
        <begin position="212"/>
        <end position="237"/>
    </location>
</feature>
<keyword evidence="5 7" id="KW-1133">Transmembrane helix</keyword>
<dbReference type="InterPro" id="IPR027417">
    <property type="entry name" value="P-loop_NTPase"/>
</dbReference>
<evidence type="ECO:0000313" key="11">
    <source>
        <dbReference type="Proteomes" id="UP000016562"/>
    </source>
</evidence>
<feature type="domain" description="ABC transmembrane type-1" evidence="9">
    <location>
        <begin position="138"/>
        <end position="417"/>
    </location>
</feature>
<comment type="caution">
    <text evidence="10">The sequence shown here is derived from an EMBL/GenBank/DDBJ whole genome shotgun (WGS) entry which is preliminary data.</text>
</comment>
<dbReference type="OrthoDB" id="9782586at2"/>
<dbReference type="Gene3D" id="1.20.1560.10">
    <property type="entry name" value="ABC transporter type 1, transmembrane domain"/>
    <property type="match status" value="1"/>
</dbReference>
<dbReference type="InterPro" id="IPR036640">
    <property type="entry name" value="ABC1_TM_sf"/>
</dbReference>
<dbReference type="GO" id="GO:0016887">
    <property type="term" value="F:ATP hydrolysis activity"/>
    <property type="evidence" value="ECO:0007669"/>
    <property type="project" value="InterPro"/>
</dbReference>
<accession>U3B1N3</accession>
<reference evidence="10 11" key="1">
    <citation type="submission" date="2013-09" db="EMBL/GenBank/DDBJ databases">
        <title>Whole genome shotgun sequence of Vibrio ezurae NBRC 102218.</title>
        <authorList>
            <person name="Yoshida I."/>
            <person name="Hosoyama A."/>
            <person name="Numata M."/>
            <person name="Hashimoto M."/>
            <person name="Hosoyama Y."/>
            <person name="Tsuchikane K."/>
            <person name="Noguchi M."/>
            <person name="Hirakata S."/>
            <person name="Ichikawa N."/>
            <person name="Ohji S."/>
            <person name="Yamazoe A."/>
            <person name="Fujita N."/>
        </authorList>
    </citation>
    <scope>NUCLEOTIDE SEQUENCE [LARGE SCALE GENOMIC DNA]</scope>
    <source>
        <strain evidence="10 11">NBRC 102218</strain>
    </source>
</reference>
<dbReference type="GO" id="GO:0005524">
    <property type="term" value="F:ATP binding"/>
    <property type="evidence" value="ECO:0007669"/>
    <property type="project" value="UniProtKB-KW"/>
</dbReference>
<keyword evidence="6 7" id="KW-0472">Membrane</keyword>
<dbReference type="InterPro" id="IPR011527">
    <property type="entry name" value="ABC1_TM_dom"/>
</dbReference>
<dbReference type="Pfam" id="PF00664">
    <property type="entry name" value="ABC_membrane"/>
    <property type="match status" value="1"/>
</dbReference>
<dbReference type="RefSeq" id="WP_021713588.1">
    <property type="nucleotide sequence ID" value="NZ_BATM01000021.1"/>
</dbReference>
<dbReference type="PROSITE" id="PS50929">
    <property type="entry name" value="ABC_TM1F"/>
    <property type="match status" value="1"/>
</dbReference>
<protein>
    <submittedName>
        <fullName evidence="10">Adhesin LapA exporter ATPase component</fullName>
    </submittedName>
</protein>
<keyword evidence="2 7" id="KW-0812">Transmembrane</keyword>
<keyword evidence="3" id="KW-0547">Nucleotide-binding</keyword>
<dbReference type="GO" id="GO:0015421">
    <property type="term" value="F:ABC-type oligopeptide transporter activity"/>
    <property type="evidence" value="ECO:0007669"/>
    <property type="project" value="TreeGrafter"/>
</dbReference>
<dbReference type="AlphaFoldDB" id="U3B1N3"/>
<gene>
    <name evidence="10" type="primary">lapB</name>
    <name evidence="10" type="ORF">VEZ01S_21_00030</name>
</gene>
<evidence type="ECO:0000259" key="9">
    <source>
        <dbReference type="PROSITE" id="PS50929"/>
    </source>
</evidence>
<dbReference type="PANTHER" id="PTHR43394:SF1">
    <property type="entry name" value="ATP-BINDING CASSETTE SUB-FAMILY B MEMBER 10, MITOCHONDRIAL"/>
    <property type="match status" value="1"/>
</dbReference>
<feature type="domain" description="ABC transporter" evidence="8">
    <location>
        <begin position="453"/>
        <end position="686"/>
    </location>
</feature>